<evidence type="ECO:0000313" key="1">
    <source>
        <dbReference type="EMBL" id="AGF55987.1"/>
    </source>
</evidence>
<keyword evidence="2" id="KW-1185">Reference proteome</keyword>
<dbReference type="STRING" id="36745.CLSAP_20420"/>
<accession>M1MWZ0</accession>
<organism evidence="1 2">
    <name type="scientific">Clostridium saccharoperbutylacetonicum N1-4(HMT)</name>
    <dbReference type="NCBI Taxonomy" id="931276"/>
    <lineage>
        <taxon>Bacteria</taxon>
        <taxon>Bacillati</taxon>
        <taxon>Bacillota</taxon>
        <taxon>Clostridia</taxon>
        <taxon>Eubacteriales</taxon>
        <taxon>Clostridiaceae</taxon>
        <taxon>Clostridium</taxon>
    </lineage>
</organism>
<dbReference type="InterPro" id="IPR052058">
    <property type="entry name" value="Alcohol_O-acetyltransferase"/>
</dbReference>
<dbReference type="HOGENOM" id="CLU_050810_1_0_9"/>
<evidence type="ECO:0000313" key="2">
    <source>
        <dbReference type="Proteomes" id="UP000011728"/>
    </source>
</evidence>
<protein>
    <submittedName>
        <fullName evidence="1">Uncharacterized protein containing a NRPS condensation domain</fullName>
    </submittedName>
</protein>
<dbReference type="PANTHER" id="PTHR28037:SF1">
    <property type="entry name" value="ALCOHOL O-ACETYLTRANSFERASE 1-RELATED"/>
    <property type="match status" value="1"/>
</dbReference>
<dbReference type="OrthoDB" id="7321121at2"/>
<dbReference type="RefSeq" id="WP_015392306.1">
    <property type="nucleotide sequence ID" value="NC_020291.1"/>
</dbReference>
<dbReference type="SUPFAM" id="SSF52777">
    <property type="entry name" value="CoA-dependent acyltransferases"/>
    <property type="match status" value="2"/>
</dbReference>
<gene>
    <name evidence="1" type="ORF">Cspa_c22220</name>
</gene>
<name>M1MWZ0_9CLOT</name>
<sequence length="422" mass="48829">MLNNNFKSYNVEAWDILQHLFKVNKINDHTLHFVGEFSGKLDLERLRQAVDISIDAFPLIRCVYNETKRKPFWEDKGYTAEDVIEYIEAHDTDEEMIQHVYQEIDEFNGPQLRIKVIQREEKHIMCVLINHMLCDAAGFKDYLYMLSDIHTNIDRKLDYSIAAMGNRKIKQVLKVFSISDKLKIMFSKINMSVNDDSSFDLEGDLNNPFIELRKIDKEKFLRLKAFAKKHDATINDIMLTAYQRVLFQLFGKAISIPCTVDLRKYLLNHKAEGICNLPTNLFCNIGSEVGETFEQTIYKVKQTMDKQKSNNSCVKSLIMLEKVFDIFPNKLARSILEKNFSNPLIAFTNIGIIDKKKIVFGEIEITEAFMTGSIKYSPYFQLAVSTFADKVTLSVNLYGTKADRNKVSDFLDKFIAELQTAM</sequence>
<dbReference type="eggNOG" id="COG4908">
    <property type="taxonomic scope" value="Bacteria"/>
</dbReference>
<dbReference type="EMBL" id="CP004121">
    <property type="protein sequence ID" value="AGF55987.1"/>
    <property type="molecule type" value="Genomic_DNA"/>
</dbReference>
<dbReference type="AlphaFoldDB" id="M1MWZ0"/>
<dbReference type="PANTHER" id="PTHR28037">
    <property type="entry name" value="ALCOHOL O-ACETYLTRANSFERASE 1-RELATED"/>
    <property type="match status" value="1"/>
</dbReference>
<dbReference type="KEGG" id="csr:Cspa_c22220"/>
<dbReference type="Proteomes" id="UP000011728">
    <property type="component" value="Chromosome"/>
</dbReference>
<dbReference type="PATRIC" id="fig|931276.5.peg.2221"/>
<reference evidence="1 2" key="1">
    <citation type="submission" date="2013-02" db="EMBL/GenBank/DDBJ databases">
        <title>Genome sequence of Clostridium saccharoperbutylacetonicum N1-4(HMT).</title>
        <authorList>
            <person name="Poehlein A."/>
            <person name="Daniel R."/>
        </authorList>
    </citation>
    <scope>NUCLEOTIDE SEQUENCE [LARGE SCALE GENOMIC DNA]</scope>
    <source>
        <strain evidence="2">N1-4(HMT)</strain>
    </source>
</reference>
<dbReference type="Gene3D" id="3.30.559.10">
    <property type="entry name" value="Chloramphenicol acetyltransferase-like domain"/>
    <property type="match status" value="1"/>
</dbReference>
<proteinExistence type="predicted"/>
<dbReference type="InterPro" id="IPR023213">
    <property type="entry name" value="CAT-like_dom_sf"/>
</dbReference>